<dbReference type="Proteomes" id="UP000814140">
    <property type="component" value="Unassembled WGS sequence"/>
</dbReference>
<protein>
    <submittedName>
        <fullName evidence="1">Uncharacterized protein</fullName>
    </submittedName>
</protein>
<reference evidence="1" key="2">
    <citation type="journal article" date="2022" name="New Phytol.">
        <title>Evolutionary transition to the ectomycorrhizal habit in the genomes of a hyperdiverse lineage of mushroom-forming fungi.</title>
        <authorList>
            <person name="Looney B."/>
            <person name="Miyauchi S."/>
            <person name="Morin E."/>
            <person name="Drula E."/>
            <person name="Courty P.E."/>
            <person name="Kohler A."/>
            <person name="Kuo A."/>
            <person name="LaButti K."/>
            <person name="Pangilinan J."/>
            <person name="Lipzen A."/>
            <person name="Riley R."/>
            <person name="Andreopoulos W."/>
            <person name="He G."/>
            <person name="Johnson J."/>
            <person name="Nolan M."/>
            <person name="Tritt A."/>
            <person name="Barry K.W."/>
            <person name="Grigoriev I.V."/>
            <person name="Nagy L.G."/>
            <person name="Hibbett D."/>
            <person name="Henrissat B."/>
            <person name="Matheny P.B."/>
            <person name="Labbe J."/>
            <person name="Martin F.M."/>
        </authorList>
    </citation>
    <scope>NUCLEOTIDE SEQUENCE</scope>
    <source>
        <strain evidence="1">HHB10654</strain>
    </source>
</reference>
<evidence type="ECO:0000313" key="2">
    <source>
        <dbReference type="Proteomes" id="UP000814140"/>
    </source>
</evidence>
<proteinExistence type="predicted"/>
<accession>A0ACB8SHG6</accession>
<comment type="caution">
    <text evidence="1">The sequence shown here is derived from an EMBL/GenBank/DDBJ whole genome shotgun (WGS) entry which is preliminary data.</text>
</comment>
<evidence type="ECO:0000313" key="1">
    <source>
        <dbReference type="EMBL" id="KAI0055380.1"/>
    </source>
</evidence>
<dbReference type="EMBL" id="MU277294">
    <property type="protein sequence ID" value="KAI0055380.1"/>
    <property type="molecule type" value="Genomic_DNA"/>
</dbReference>
<reference evidence="1" key="1">
    <citation type="submission" date="2021-03" db="EMBL/GenBank/DDBJ databases">
        <authorList>
            <consortium name="DOE Joint Genome Institute"/>
            <person name="Ahrendt S."/>
            <person name="Looney B.P."/>
            <person name="Miyauchi S."/>
            <person name="Morin E."/>
            <person name="Drula E."/>
            <person name="Courty P.E."/>
            <person name="Chicoki N."/>
            <person name="Fauchery L."/>
            <person name="Kohler A."/>
            <person name="Kuo A."/>
            <person name="Labutti K."/>
            <person name="Pangilinan J."/>
            <person name="Lipzen A."/>
            <person name="Riley R."/>
            <person name="Andreopoulos W."/>
            <person name="He G."/>
            <person name="Johnson J."/>
            <person name="Barry K.W."/>
            <person name="Grigoriev I.V."/>
            <person name="Nagy L."/>
            <person name="Hibbett D."/>
            <person name="Henrissat B."/>
            <person name="Matheny P.B."/>
            <person name="Labbe J."/>
            <person name="Martin F."/>
        </authorList>
    </citation>
    <scope>NUCLEOTIDE SEQUENCE</scope>
    <source>
        <strain evidence="1">HHB10654</strain>
    </source>
</reference>
<keyword evidence="2" id="KW-1185">Reference proteome</keyword>
<gene>
    <name evidence="1" type="ORF">BV25DRAFT_1921856</name>
</gene>
<name>A0ACB8SHG6_9AGAM</name>
<organism evidence="1 2">
    <name type="scientific">Artomyces pyxidatus</name>
    <dbReference type="NCBI Taxonomy" id="48021"/>
    <lineage>
        <taxon>Eukaryota</taxon>
        <taxon>Fungi</taxon>
        <taxon>Dikarya</taxon>
        <taxon>Basidiomycota</taxon>
        <taxon>Agaricomycotina</taxon>
        <taxon>Agaricomycetes</taxon>
        <taxon>Russulales</taxon>
        <taxon>Auriscalpiaceae</taxon>
        <taxon>Artomyces</taxon>
    </lineage>
</organism>
<sequence>MAMDPAAFAYSAFGGSPLFNPMMFVNLSGTCATTKLLQCRSLGPHQIDISRKFERGPEGAADLYEEDFYARKHVVDQVAEWVSTTQGSTSDGVRHEWVPILYHYEIARSAAKRDRDWGNIVFTDLRTTRFLLVMCFGPPRCNMYDHYYDDLMKYHADRFMSLVTYLYHYGSKPEWVRATYTTFASKDLPDVFMDPKSTVTGTIRDPPIFHVTADNFVPSLLPSELERVDNLIAQSNMDKQPPPGLRQKVLGTKDTRPKPDALLRGTGRTQIQCAFCDKLGDQKMPMCSRCKLVRYCDAQCQKSAWKAHKPVCKVAASNAAKA</sequence>